<dbReference type="InterPro" id="IPR043803">
    <property type="entry name" value="DUF5872"/>
</dbReference>
<reference evidence="2" key="1">
    <citation type="journal article" date="2020" name="Nature">
        <title>Giant virus diversity and host interactions through global metagenomics.</title>
        <authorList>
            <person name="Schulz F."/>
            <person name="Roux S."/>
            <person name="Paez-Espino D."/>
            <person name="Jungbluth S."/>
            <person name="Walsh D.A."/>
            <person name="Denef V.J."/>
            <person name="McMahon K.D."/>
            <person name="Konstantinidis K.T."/>
            <person name="Eloe-Fadrosh E.A."/>
            <person name="Kyrpides N.C."/>
            <person name="Woyke T."/>
        </authorList>
    </citation>
    <scope>NUCLEOTIDE SEQUENCE</scope>
    <source>
        <strain evidence="2">GVMAG-S-1040241-154</strain>
    </source>
</reference>
<protein>
    <recommendedName>
        <fullName evidence="1">DUF5872 domain-containing protein</fullName>
    </recommendedName>
</protein>
<feature type="domain" description="DUF5872" evidence="1">
    <location>
        <begin position="5"/>
        <end position="116"/>
    </location>
</feature>
<evidence type="ECO:0000313" key="2">
    <source>
        <dbReference type="EMBL" id="QHU07293.1"/>
    </source>
</evidence>
<accession>A0A6C0JPJ5</accession>
<name>A0A6C0JPJ5_9ZZZZ</name>
<proteinExistence type="predicted"/>
<evidence type="ECO:0000259" key="1">
    <source>
        <dbReference type="Pfam" id="PF19197"/>
    </source>
</evidence>
<dbReference type="EMBL" id="MN740684">
    <property type="protein sequence ID" value="QHU07293.1"/>
    <property type="molecule type" value="Genomic_DNA"/>
</dbReference>
<dbReference type="Pfam" id="PF19197">
    <property type="entry name" value="DUF5872"/>
    <property type="match status" value="1"/>
</dbReference>
<dbReference type="AlphaFoldDB" id="A0A6C0JPJ5"/>
<organism evidence="2">
    <name type="scientific">viral metagenome</name>
    <dbReference type="NCBI Taxonomy" id="1070528"/>
    <lineage>
        <taxon>unclassified sequences</taxon>
        <taxon>metagenomes</taxon>
        <taxon>organismal metagenomes</taxon>
    </lineage>
</organism>
<sequence>MSNKPKDIKLYNKVKQKIYLKYPQHSAYRSGILVKEYKKNYKKKYNSDDAYYGIKKSKIGLARWFKEEWKNDEGKIGYTSKNSVYRPTKRITSKTPLTFSELTKKEIKNAKKEKETKGRIKKFRKK</sequence>